<evidence type="ECO:0000313" key="3">
    <source>
        <dbReference type="Proteomes" id="UP001234811"/>
    </source>
</evidence>
<dbReference type="InterPro" id="IPR010373">
    <property type="entry name" value="DUF968"/>
</dbReference>
<dbReference type="Pfam" id="PF06147">
    <property type="entry name" value="DUF968"/>
    <property type="match status" value="1"/>
</dbReference>
<accession>A0ABD5BC81</accession>
<dbReference type="CDD" id="cd00085">
    <property type="entry name" value="HNHc"/>
    <property type="match status" value="1"/>
</dbReference>
<name>A0ABD5BC81_SERMA</name>
<dbReference type="Gene3D" id="3.30.50.20">
    <property type="entry name" value="prophage-derive protein ybcO"/>
    <property type="match status" value="1"/>
</dbReference>
<reference evidence="2 3" key="1">
    <citation type="submission" date="2023-07" db="EMBL/GenBank/DDBJ databases">
        <title>Pathogens genome sequencing project 196.</title>
        <authorList>
            <person name="Cao X."/>
        </authorList>
    </citation>
    <scope>NUCLEOTIDE SEQUENCE [LARGE SCALE GENOMIC DNA]</scope>
    <source>
        <strain evidence="2 3">SM41</strain>
    </source>
</reference>
<dbReference type="RefSeq" id="WP_309149920.1">
    <property type="nucleotide sequence ID" value="NZ_JAVIOS010000011.1"/>
</dbReference>
<feature type="domain" description="HNH nuclease" evidence="1">
    <location>
        <begin position="248"/>
        <end position="297"/>
    </location>
</feature>
<evidence type="ECO:0000259" key="1">
    <source>
        <dbReference type="SMART" id="SM00507"/>
    </source>
</evidence>
<dbReference type="EMBL" id="JAVIPQ010000013">
    <property type="protein sequence ID" value="MDQ9554104.1"/>
    <property type="molecule type" value="Genomic_DNA"/>
</dbReference>
<dbReference type="AlphaFoldDB" id="A0ABD5BC81"/>
<dbReference type="Proteomes" id="UP001234811">
    <property type="component" value="Unassembled WGS sequence"/>
</dbReference>
<comment type="caution">
    <text evidence="2">The sequence shown here is derived from an EMBL/GenBank/DDBJ whole genome shotgun (WGS) entry which is preliminary data.</text>
</comment>
<dbReference type="SMART" id="SM00507">
    <property type="entry name" value="HNHc"/>
    <property type="match status" value="1"/>
</dbReference>
<organism evidence="2 3">
    <name type="scientific">Serratia marcescens</name>
    <dbReference type="NCBI Taxonomy" id="615"/>
    <lineage>
        <taxon>Bacteria</taxon>
        <taxon>Pseudomonadati</taxon>
        <taxon>Pseudomonadota</taxon>
        <taxon>Gammaproteobacteria</taxon>
        <taxon>Enterobacterales</taxon>
        <taxon>Yersiniaceae</taxon>
        <taxon>Serratia</taxon>
    </lineage>
</organism>
<gene>
    <name evidence="2" type="ORF">RF091_00905</name>
</gene>
<protein>
    <submittedName>
        <fullName evidence="2">DUF968 domain-containing protein</fullName>
    </submittedName>
</protein>
<evidence type="ECO:0000313" key="2">
    <source>
        <dbReference type="EMBL" id="MDQ9554104.1"/>
    </source>
</evidence>
<sequence>MRCLLKPIIISELGQVILKPGAELMSLFGDRVMVTRVPPEFRKMPSGALPTVEQQLATDPRFRSFFTHERVLGAAGGPAAMRDWLGRGFECQCNSTDGYHDKNISVMEYGDHSIRMCWHHQHKYREQTSPMLNKLAEQNVADFVVYRARAHFMFDESHQLTLPELCWWAWVKEVIDLIPEEVAAASLRVAPHSVPAGVKKESDIEHTLAARQIVAEKAKKAAKTLVIDPAPPKALFKIPKRERWTSEKFTRWVKSQPCACCGSPSDDPHHIIGHGQGGMGTKAHDFFTIPLCRKHHDELHRDMSRWEEEHGTQIELWFRFIDHSLSIGAIS</sequence>
<proteinExistence type="predicted"/>
<dbReference type="InterPro" id="IPR003615">
    <property type="entry name" value="HNH_nuc"/>
</dbReference>